<evidence type="ECO:0000256" key="6">
    <source>
        <dbReference type="ARBA" id="ARBA00023136"/>
    </source>
</evidence>
<dbReference type="RefSeq" id="YP_009297997.1">
    <property type="nucleotide sequence ID" value="NC_031179.1"/>
</dbReference>
<dbReference type="InterPro" id="IPR030802">
    <property type="entry name" value="Permease_MalE"/>
</dbReference>
<evidence type="ECO:0000256" key="5">
    <source>
        <dbReference type="ARBA" id="ARBA00022989"/>
    </source>
</evidence>
<feature type="transmembrane region" description="Helical" evidence="7">
    <location>
        <begin position="196"/>
        <end position="216"/>
    </location>
</feature>
<dbReference type="PANTHER" id="PTHR30188:SF4">
    <property type="entry name" value="PROTEIN TRIGALACTOSYLDIACYLGLYCEROL 1, CHLOROPLASTIC"/>
    <property type="match status" value="1"/>
</dbReference>
<evidence type="ECO:0000256" key="7">
    <source>
        <dbReference type="RuleBase" id="RU362044"/>
    </source>
</evidence>
<sequence>MISFQMNFKHCYKQFTLIYKLSISLIKNFNFSKIEFNHILEQIKIIGPDSLSITIVTACFIGMVFTLQVVKEFLYFDMVNLLGSVFTIAFIRELSPVLTSVIIIGRIGSYFTAELATMKVTDQIDALYLLNVNPFFYLVAPRVLSSIFMLPLLNIFSFATSLSSSAFICFTLFDIDPFIFFTSSFSSLSFVDIIKSSCKTIIFGFFISMISCSFGLKTTGGAKGVGISTTSSVVICLFVIFILDFILSYIMFNKLESLIKTL</sequence>
<comment type="similarity">
    <text evidence="2 7">Belongs to the MlaE permease family.</text>
</comment>
<dbReference type="NCBIfam" id="TIGR00056">
    <property type="entry name" value="MlaE family lipid ABC transporter permease subunit"/>
    <property type="match status" value="1"/>
</dbReference>
<keyword evidence="6 7" id="KW-0472">Membrane</keyword>
<feature type="transmembrane region" description="Helical" evidence="7">
    <location>
        <begin position="155"/>
        <end position="175"/>
    </location>
</feature>
<evidence type="ECO:0000256" key="2">
    <source>
        <dbReference type="ARBA" id="ARBA00007556"/>
    </source>
</evidence>
<reference evidence="8" key="1">
    <citation type="journal article" date="2016" name="BMC Biol.">
        <title>Parallel evolution of highly conserved plastid genome architecture in red seaweeds and seed plants.</title>
        <authorList>
            <person name="Lee J."/>
            <person name="Cho C.H."/>
            <person name="Park S.I."/>
            <person name="Choi J.W."/>
            <person name="Song H.S."/>
            <person name="West J.A."/>
            <person name="Bhattacharya D."/>
            <person name="Yoon H.S."/>
        </authorList>
    </citation>
    <scope>NUCLEOTIDE SEQUENCE</scope>
</reference>
<accession>A0A1C9CHT9</accession>
<keyword evidence="5 7" id="KW-1133">Transmembrane helix</keyword>
<gene>
    <name evidence="8" type="primary">ycf63</name>
    <name evidence="8" type="ORF">Plocam_099</name>
</gene>
<dbReference type="AlphaFoldDB" id="A0A1C9CHT9"/>
<organism evidence="8">
    <name type="scientific">Plocamium cartilagineum</name>
    <name type="common">Red comb weed</name>
    <name type="synonym">Gelidium cartilagineum</name>
    <dbReference type="NCBI Taxonomy" id="31452"/>
    <lineage>
        <taxon>Eukaryota</taxon>
        <taxon>Rhodophyta</taxon>
        <taxon>Florideophyceae</taxon>
        <taxon>Rhodymeniophycidae</taxon>
        <taxon>Plocamiales</taxon>
        <taxon>Plocamiaceae</taxon>
        <taxon>Plocamium</taxon>
    </lineage>
</organism>
<keyword evidence="3" id="KW-0813">Transport</keyword>
<dbReference type="EMBL" id="KX284727">
    <property type="protein sequence ID" value="AOM67935.1"/>
    <property type="molecule type" value="Genomic_DNA"/>
</dbReference>
<feature type="transmembrane region" description="Helical" evidence="7">
    <location>
        <begin position="82"/>
        <end position="105"/>
    </location>
</feature>
<dbReference type="PANTHER" id="PTHR30188">
    <property type="entry name" value="ABC TRANSPORTER PERMEASE PROTEIN-RELATED"/>
    <property type="match status" value="1"/>
</dbReference>
<evidence type="ECO:0008006" key="9">
    <source>
        <dbReference type="Google" id="ProtNLM"/>
    </source>
</evidence>
<dbReference type="GO" id="GO:0005548">
    <property type="term" value="F:phospholipid transporter activity"/>
    <property type="evidence" value="ECO:0007669"/>
    <property type="project" value="TreeGrafter"/>
</dbReference>
<evidence type="ECO:0000256" key="3">
    <source>
        <dbReference type="ARBA" id="ARBA00022448"/>
    </source>
</evidence>
<proteinExistence type="inferred from homology"/>
<dbReference type="GO" id="GO:0043190">
    <property type="term" value="C:ATP-binding cassette (ABC) transporter complex"/>
    <property type="evidence" value="ECO:0007669"/>
    <property type="project" value="InterPro"/>
</dbReference>
<feature type="transmembrane region" description="Helical" evidence="7">
    <location>
        <begin position="126"/>
        <end position="149"/>
    </location>
</feature>
<comment type="subcellular location">
    <subcellularLocation>
        <location evidence="1">Membrane</location>
        <topology evidence="1">Multi-pass membrane protein</topology>
    </subcellularLocation>
</comment>
<evidence type="ECO:0000256" key="4">
    <source>
        <dbReference type="ARBA" id="ARBA00022692"/>
    </source>
</evidence>
<feature type="transmembrane region" description="Helical" evidence="7">
    <location>
        <begin position="228"/>
        <end position="252"/>
    </location>
</feature>
<keyword evidence="8" id="KW-0934">Plastid</keyword>
<evidence type="ECO:0000313" key="8">
    <source>
        <dbReference type="EMBL" id="AOM67935.1"/>
    </source>
</evidence>
<dbReference type="Pfam" id="PF02405">
    <property type="entry name" value="MlaE"/>
    <property type="match status" value="1"/>
</dbReference>
<dbReference type="GeneID" id="29074392"/>
<name>A0A1C9CHT9_PLOCA</name>
<dbReference type="InterPro" id="IPR003453">
    <property type="entry name" value="ABC_MlaE_roteobac"/>
</dbReference>
<evidence type="ECO:0000256" key="1">
    <source>
        <dbReference type="ARBA" id="ARBA00004141"/>
    </source>
</evidence>
<feature type="transmembrane region" description="Helical" evidence="7">
    <location>
        <begin position="51"/>
        <end position="70"/>
    </location>
</feature>
<keyword evidence="4 7" id="KW-0812">Transmembrane</keyword>
<protein>
    <recommendedName>
        <fullName evidence="9">ABC transporter permease</fullName>
    </recommendedName>
</protein>
<geneLocation type="plastid" evidence="8"/>